<proteinExistence type="predicted"/>
<evidence type="ECO:0000256" key="1">
    <source>
        <dbReference type="SAM" id="MobiDB-lite"/>
    </source>
</evidence>
<reference evidence="2 3" key="1">
    <citation type="submission" date="2020-10" db="EMBL/GenBank/DDBJ databases">
        <authorList>
            <person name="Castelo-Branco R."/>
            <person name="Eusebio N."/>
            <person name="Adriana R."/>
            <person name="Vieira A."/>
            <person name="Brugerolle De Fraissinette N."/>
            <person name="Rezende De Castro R."/>
            <person name="Schneider M.P."/>
            <person name="Vasconcelos V."/>
            <person name="Leao P.N."/>
        </authorList>
    </citation>
    <scope>NUCLEOTIDE SEQUENCE [LARGE SCALE GENOMIC DNA]</scope>
    <source>
        <strain evidence="2 3">LEGE 07299</strain>
    </source>
</reference>
<organism evidence="2 3">
    <name type="scientific">Nostoc cf. edaphicum LEGE 07299</name>
    <dbReference type="NCBI Taxonomy" id="2777974"/>
    <lineage>
        <taxon>Bacteria</taxon>
        <taxon>Bacillati</taxon>
        <taxon>Cyanobacteriota</taxon>
        <taxon>Cyanophyceae</taxon>
        <taxon>Nostocales</taxon>
        <taxon>Nostocaceae</taxon>
        <taxon>Nostoc</taxon>
    </lineage>
</organism>
<protein>
    <submittedName>
        <fullName evidence="2">Uncharacterized protein</fullName>
    </submittedName>
</protein>
<dbReference type="EMBL" id="JADEXF010000013">
    <property type="protein sequence ID" value="MBE9103532.1"/>
    <property type="molecule type" value="Genomic_DNA"/>
</dbReference>
<dbReference type="Proteomes" id="UP000647836">
    <property type="component" value="Unassembled WGS sequence"/>
</dbReference>
<feature type="region of interest" description="Disordered" evidence="1">
    <location>
        <begin position="191"/>
        <end position="248"/>
    </location>
</feature>
<gene>
    <name evidence="2" type="ORF">IQ229_00775</name>
</gene>
<name>A0ABR9TUN2_9NOSO</name>
<comment type="caution">
    <text evidence="2">The sequence shown here is derived from an EMBL/GenBank/DDBJ whole genome shotgun (WGS) entry which is preliminary data.</text>
</comment>
<accession>A0ABR9TUN2</accession>
<feature type="non-terminal residue" evidence="2">
    <location>
        <position position="248"/>
    </location>
</feature>
<feature type="compositionally biased region" description="Low complexity" evidence="1">
    <location>
        <begin position="140"/>
        <end position="155"/>
    </location>
</feature>
<sequence>MPELVRQHKNTRQTPYVIAEPVNKSHLILVPRYATLADIATLKNDAYQAEVNRNLDLAEQLWIRVLAAASGQDMDAVRSLQRIERLRNSFINPDVPQPTIRQASKSVTNTPIIKPPQIPTFKLTSSSPINNTQTSGAGKFSTFTTPTSSTPSSPSNPILTNWSRRRVIQTAGFAGAGLGLAIVVPRFWPSDSGEPTDAPTSKPAVTGEPTDAPASKPAVTGEPTDAPTSKPAATGEPIDAPTSKPAVT</sequence>
<evidence type="ECO:0000313" key="2">
    <source>
        <dbReference type="EMBL" id="MBE9103532.1"/>
    </source>
</evidence>
<keyword evidence="3" id="KW-1185">Reference proteome</keyword>
<evidence type="ECO:0000313" key="3">
    <source>
        <dbReference type="Proteomes" id="UP000647836"/>
    </source>
</evidence>
<feature type="region of interest" description="Disordered" evidence="1">
    <location>
        <begin position="111"/>
        <end position="158"/>
    </location>
</feature>
<feature type="compositionally biased region" description="Polar residues" evidence="1">
    <location>
        <begin position="122"/>
        <end position="136"/>
    </location>
</feature>